<evidence type="ECO:0000313" key="3">
    <source>
        <dbReference type="Proteomes" id="UP000196102"/>
    </source>
</evidence>
<feature type="transmembrane region" description="Helical" evidence="1">
    <location>
        <begin position="126"/>
        <end position="145"/>
    </location>
</feature>
<protein>
    <recommendedName>
        <fullName evidence="4">Sulfatase N-terminal domain-containing protein</fullName>
    </recommendedName>
</protein>
<evidence type="ECO:0000313" key="2">
    <source>
        <dbReference type="EMBL" id="OUS13659.1"/>
    </source>
</evidence>
<dbReference type="InterPro" id="IPR017850">
    <property type="entry name" value="Alkaline_phosphatase_core_sf"/>
</dbReference>
<feature type="transmembrane region" description="Helical" evidence="1">
    <location>
        <begin position="79"/>
        <end position="97"/>
    </location>
</feature>
<evidence type="ECO:0008006" key="4">
    <source>
        <dbReference type="Google" id="ProtNLM"/>
    </source>
</evidence>
<dbReference type="EMBL" id="MAAX01000136">
    <property type="protein sequence ID" value="OUS13659.1"/>
    <property type="molecule type" value="Genomic_DNA"/>
</dbReference>
<gene>
    <name evidence="2" type="ORF">A9Q93_09085</name>
</gene>
<dbReference type="Gene3D" id="3.40.720.10">
    <property type="entry name" value="Alkaline Phosphatase, subunit A"/>
    <property type="match status" value="1"/>
</dbReference>
<reference evidence="3" key="1">
    <citation type="journal article" date="2017" name="Proc. Natl. Acad. Sci. U.S.A.">
        <title>Simulation of Deepwater Horizon oil plume reveals substrate specialization within a complex community of hydrocarbon-degraders.</title>
        <authorList>
            <person name="Hu P."/>
            <person name="Dubinsky E.A."/>
            <person name="Probst A.J."/>
            <person name="Wang J."/>
            <person name="Sieber C.M.K."/>
            <person name="Tom L.M."/>
            <person name="Gardinali P."/>
            <person name="Banfield J.F."/>
            <person name="Atlas R.M."/>
            <person name="Andersen G.L."/>
        </authorList>
    </citation>
    <scope>NUCLEOTIDE SEQUENCE [LARGE SCALE GENOMIC DNA]</scope>
</reference>
<proteinExistence type="predicted"/>
<feature type="transmembrane region" description="Helical" evidence="1">
    <location>
        <begin position="45"/>
        <end position="67"/>
    </location>
</feature>
<name>A0A1Z8ATK2_9FLAO</name>
<evidence type="ECO:0000256" key="1">
    <source>
        <dbReference type="SAM" id="Phobius"/>
    </source>
</evidence>
<accession>A0A1Z8ATK2</accession>
<dbReference type="Proteomes" id="UP000196102">
    <property type="component" value="Unassembled WGS sequence"/>
</dbReference>
<dbReference type="SUPFAM" id="SSF53649">
    <property type="entry name" value="Alkaline phosphatase-like"/>
    <property type="match status" value="1"/>
</dbReference>
<keyword evidence="1" id="KW-1133">Transmembrane helix</keyword>
<comment type="caution">
    <text evidence="2">The sequence shown here is derived from an EMBL/GenBank/DDBJ whole genome shotgun (WGS) entry which is preliminary data.</text>
</comment>
<keyword evidence="1" id="KW-0472">Membrane</keyword>
<keyword evidence="1" id="KW-0812">Transmembrane</keyword>
<sequence>MKDKILHFLSEDKHRWWTVTVIPGLYAIVYLYLKNYTVVNSWQQLLSFIACFIVVPSVLFLGVDFFFKKKFPTKRPQLYWSYFLINFSIIFSLSIYLGWRWKALLLFAFIAIGSSYFIAKHYKKLVLLLSFMLLIASSQLLYYLVTKVYNSDKWIKEMPFETVVFKERPNVYVIQPDGFVGKRAADNPLYNLKLDEFYNTLSDLGFQFNHDFRSNYPTTLASNSTLFTAQHHYLNYGDIGNELINARDIILGDNPVIKTFKKNGYQTNLILEHSYLMLNYPEVAYDRNNFSYADLSPLLPNYFLGKNYQNYFENMVSNTGSEPQFFFVEILHPGHISFSKDRENAIEFETQRYQQEVNSISKKLIDMIRFIEKKDPKAIIMLVADHGGFVGYTHTGAAYSNPENDIDLKQSVFNALFAVKAPVEFETHHEKIHSSIGVFPALFDYLSGEDIKTQLQLDNSSYLLIDNNSDKELYQYFDNNGNSVSQKMSKDSVSN</sequence>
<feature type="transmembrane region" description="Helical" evidence="1">
    <location>
        <begin position="16"/>
        <end position="33"/>
    </location>
</feature>
<dbReference type="RefSeq" id="WP_303687110.1">
    <property type="nucleotide sequence ID" value="NZ_CAJXYO010000018.1"/>
</dbReference>
<dbReference type="AlphaFoldDB" id="A0A1Z8ATK2"/>
<organism evidence="2 3">
    <name type="scientific">Nonlabens dokdonensis</name>
    <dbReference type="NCBI Taxonomy" id="328515"/>
    <lineage>
        <taxon>Bacteria</taxon>
        <taxon>Pseudomonadati</taxon>
        <taxon>Bacteroidota</taxon>
        <taxon>Flavobacteriia</taxon>
        <taxon>Flavobacteriales</taxon>
        <taxon>Flavobacteriaceae</taxon>
        <taxon>Nonlabens</taxon>
    </lineage>
</organism>